<evidence type="ECO:0000259" key="8">
    <source>
        <dbReference type="Pfam" id="PF01656"/>
    </source>
</evidence>
<dbReference type="EC" id="6.3.5.11" evidence="7"/>
<evidence type="ECO:0000256" key="7">
    <source>
        <dbReference type="HAMAP-Rule" id="MF_00027"/>
    </source>
</evidence>
<reference evidence="10 11" key="1">
    <citation type="submission" date="2014-08" db="EMBL/GenBank/DDBJ databases">
        <title>Comparative genomics of the Paenibacillus odorifer group.</title>
        <authorList>
            <person name="den Bakker H.C."/>
            <person name="Tsai Y.-C."/>
            <person name="Martin N."/>
            <person name="Korlach J."/>
            <person name="Wiedmann M."/>
        </authorList>
    </citation>
    <scope>NUCLEOTIDE SEQUENCE [LARGE SCALE GENOMIC DNA]</scope>
    <source>
        <strain evidence="10 11">DSM 1735</strain>
    </source>
</reference>
<feature type="active site" description="Nucleophile" evidence="7">
    <location>
        <position position="337"/>
    </location>
</feature>
<evidence type="ECO:0000256" key="3">
    <source>
        <dbReference type="ARBA" id="ARBA00022741"/>
    </source>
</evidence>
<dbReference type="Pfam" id="PF01656">
    <property type="entry name" value="CbiA"/>
    <property type="match status" value="1"/>
</dbReference>
<evidence type="ECO:0000259" key="9">
    <source>
        <dbReference type="Pfam" id="PF07685"/>
    </source>
</evidence>
<dbReference type="SUPFAM" id="SSF52540">
    <property type="entry name" value="P-loop containing nucleoside triphosphate hydrolases"/>
    <property type="match status" value="1"/>
</dbReference>
<sequence>MNGNRNRIVIAGTGSGAGKTTVTIGLMAALKQRGLRVQGFKCGPDYIDPTYHTAVTGRPSRNLDTWMLSHDIMREIFLRASEGAEVSVIEGVMGLYDGKDPLSNTGSTAEISALLESPVILVVNAQSMARSAAALVLGYQKLDESIRIAGVIVNKCGSRGHYQLVKSAIEQECGIPVVGWLGRDEGLDIPERHLGLVPAIERGELDGLFNRAADLVEGGVDIDAILSLAGTAPALAWPKERLFIAGPCPNPGPVIAVARDAAFNFYYRENLELLEQSGARLVYFSPLGGDTVPGDADGLYLGGGFPEEFAAGLSANEQMKRDLQARVQEGLPVFAECGGYMYLTRSITDRAGVAHAMVGLIPADVTMQDKLAALGYREATALRDCLLMEAGEVIRGHEFHYSKLTTDREHYPYVYETKGLRGTGLEGYHSENVMAGYTHLHFASNPKVAERFIQRCLQYSRKRGEASGTV</sequence>
<dbReference type="PANTHER" id="PTHR43873:SF1">
    <property type="entry name" value="COBYRINATE A,C-DIAMIDE SYNTHASE"/>
    <property type="match status" value="1"/>
</dbReference>
<dbReference type="GO" id="GO:0009236">
    <property type="term" value="P:cobalamin biosynthetic process"/>
    <property type="evidence" value="ECO:0007669"/>
    <property type="project" value="UniProtKB-UniRule"/>
</dbReference>
<dbReference type="eggNOG" id="COG1797">
    <property type="taxonomic scope" value="Bacteria"/>
</dbReference>
<dbReference type="PROSITE" id="PS51274">
    <property type="entry name" value="GATASE_COBBQ"/>
    <property type="match status" value="1"/>
</dbReference>
<dbReference type="NCBIfam" id="TIGR00379">
    <property type="entry name" value="cobB"/>
    <property type="match status" value="1"/>
</dbReference>
<dbReference type="Pfam" id="PF07685">
    <property type="entry name" value="GATase_3"/>
    <property type="match status" value="1"/>
</dbReference>
<dbReference type="NCBIfam" id="NF002204">
    <property type="entry name" value="PRK01077.1"/>
    <property type="match status" value="1"/>
</dbReference>
<dbReference type="Proteomes" id="UP000029409">
    <property type="component" value="Chromosome"/>
</dbReference>
<gene>
    <name evidence="7" type="primary">cbiA</name>
    <name evidence="10" type="ORF">PDUR_10150</name>
</gene>
<dbReference type="GO" id="GO:0005524">
    <property type="term" value="F:ATP binding"/>
    <property type="evidence" value="ECO:0007669"/>
    <property type="project" value="UniProtKB-UniRule"/>
</dbReference>
<dbReference type="SUPFAM" id="SSF52317">
    <property type="entry name" value="Class I glutamine amidotransferase-like"/>
    <property type="match status" value="1"/>
</dbReference>
<accession>A0A089ITB2</accession>
<dbReference type="HAMAP" id="MF_00027">
    <property type="entry name" value="CobB_CbiA"/>
    <property type="match status" value="1"/>
</dbReference>
<keyword evidence="11" id="KW-1185">Reference proteome</keyword>
<dbReference type="PANTHER" id="PTHR43873">
    <property type="entry name" value="COBYRINATE A,C-DIAMIDE SYNTHASE"/>
    <property type="match status" value="1"/>
</dbReference>
<keyword evidence="5 7" id="KW-0460">Magnesium</keyword>
<dbReference type="InterPro" id="IPR002586">
    <property type="entry name" value="CobQ/CobB/MinD/ParA_Nub-bd_dom"/>
</dbReference>
<dbReference type="InterPro" id="IPR011698">
    <property type="entry name" value="GATase_3"/>
</dbReference>
<comment type="function">
    <text evidence="7">Catalyzes the ATP-dependent amidation of the two carboxylate groups at positions a and c of cobyrinate, using either L-glutamine or ammonia as the nitrogen source.</text>
</comment>
<dbReference type="CDD" id="cd05388">
    <property type="entry name" value="CobB_N"/>
    <property type="match status" value="1"/>
</dbReference>
<comment type="cofactor">
    <cofactor evidence="1 7">
        <name>Mg(2+)</name>
        <dbReference type="ChEBI" id="CHEBI:18420"/>
    </cofactor>
</comment>
<evidence type="ECO:0000256" key="2">
    <source>
        <dbReference type="ARBA" id="ARBA00022598"/>
    </source>
</evidence>
<dbReference type="EMBL" id="CP009288">
    <property type="protein sequence ID" value="AIQ12244.1"/>
    <property type="molecule type" value="Genomic_DNA"/>
</dbReference>
<comment type="miscellaneous">
    <text evidence="7">The a and c carboxylates of cobyrinate are activated for nucleophilic attack via formation of a phosphorylated intermediate by ATP. CbiA catalyzes first the amidation of the c-carboxylate, and then that of the a-carboxylate.</text>
</comment>
<dbReference type="RefSeq" id="WP_042206104.1">
    <property type="nucleotide sequence ID" value="NZ_CP009288.1"/>
</dbReference>
<dbReference type="UniPathway" id="UPA00148">
    <property type="reaction ID" value="UER00231"/>
</dbReference>
<feature type="site" description="Increases nucleophilicity of active site Cys" evidence="7">
    <location>
        <position position="439"/>
    </location>
</feature>
<evidence type="ECO:0000256" key="6">
    <source>
        <dbReference type="ARBA" id="ARBA00022962"/>
    </source>
</evidence>
<organism evidence="10 11">
    <name type="scientific">Paenibacillus durus</name>
    <name type="common">Paenibacillus azotofixans</name>
    <dbReference type="NCBI Taxonomy" id="44251"/>
    <lineage>
        <taxon>Bacteria</taxon>
        <taxon>Bacillati</taxon>
        <taxon>Bacillota</taxon>
        <taxon>Bacilli</taxon>
        <taxon>Bacillales</taxon>
        <taxon>Paenibacillaceae</taxon>
        <taxon>Paenibacillus</taxon>
    </lineage>
</organism>
<dbReference type="OrthoDB" id="9764035at2"/>
<evidence type="ECO:0000256" key="1">
    <source>
        <dbReference type="ARBA" id="ARBA00001946"/>
    </source>
</evidence>
<dbReference type="Gene3D" id="3.40.50.300">
    <property type="entry name" value="P-loop containing nucleotide triphosphate hydrolases"/>
    <property type="match status" value="2"/>
</dbReference>
<evidence type="ECO:0000313" key="10">
    <source>
        <dbReference type="EMBL" id="AIQ12244.1"/>
    </source>
</evidence>
<dbReference type="CDD" id="cd03130">
    <property type="entry name" value="GATase1_CobB"/>
    <property type="match status" value="1"/>
</dbReference>
<keyword evidence="3 7" id="KW-0547">Nucleotide-binding</keyword>
<dbReference type="InterPro" id="IPR027417">
    <property type="entry name" value="P-loop_NTPase"/>
</dbReference>
<proteinExistence type="inferred from homology"/>
<comment type="catalytic activity">
    <reaction evidence="7">
        <text>cob(II)yrinate + 2 L-glutamine + 2 ATP + 2 H2O = cob(II)yrinate a,c diamide + 2 L-glutamate + 2 ADP + 2 phosphate + 2 H(+)</text>
        <dbReference type="Rhea" id="RHEA:26289"/>
        <dbReference type="ChEBI" id="CHEBI:15377"/>
        <dbReference type="ChEBI" id="CHEBI:15378"/>
        <dbReference type="ChEBI" id="CHEBI:29985"/>
        <dbReference type="ChEBI" id="CHEBI:30616"/>
        <dbReference type="ChEBI" id="CHEBI:43474"/>
        <dbReference type="ChEBI" id="CHEBI:58359"/>
        <dbReference type="ChEBI" id="CHEBI:58537"/>
        <dbReference type="ChEBI" id="CHEBI:58894"/>
        <dbReference type="ChEBI" id="CHEBI:456216"/>
        <dbReference type="EC" id="6.3.5.11"/>
    </reaction>
</comment>
<dbReference type="Gene3D" id="3.40.50.880">
    <property type="match status" value="1"/>
</dbReference>
<evidence type="ECO:0000256" key="5">
    <source>
        <dbReference type="ARBA" id="ARBA00022842"/>
    </source>
</evidence>
<evidence type="ECO:0000256" key="4">
    <source>
        <dbReference type="ARBA" id="ARBA00022840"/>
    </source>
</evidence>
<name>A0A089ITB2_PAEDU</name>
<feature type="domain" description="CobB/CobQ-like glutamine amidotransferase" evidence="9">
    <location>
        <begin position="255"/>
        <end position="445"/>
    </location>
</feature>
<protein>
    <recommendedName>
        <fullName evidence="7">Cobyrinate a,c-diamide synthase</fullName>
        <ecNumber evidence="7">6.3.5.11</ecNumber>
    </recommendedName>
    <alternativeName>
        <fullName evidence="7">Cobyrinic acid a,c-diamide synthetase</fullName>
    </alternativeName>
</protein>
<dbReference type="GO" id="GO:0042242">
    <property type="term" value="F:cobyrinic acid a,c-diamide synthase activity"/>
    <property type="evidence" value="ECO:0007669"/>
    <property type="project" value="UniProtKB-UniRule"/>
</dbReference>
<keyword evidence="2 7" id="KW-0436">Ligase</keyword>
<comment type="similarity">
    <text evidence="7">Belongs to the CobB/CbiA family.</text>
</comment>
<dbReference type="InterPro" id="IPR004484">
    <property type="entry name" value="CbiA/CobB_synth"/>
</dbReference>
<dbReference type="AlphaFoldDB" id="A0A089ITB2"/>
<dbReference type="KEGG" id="pdu:PDUR_10150"/>
<evidence type="ECO:0000313" key="11">
    <source>
        <dbReference type="Proteomes" id="UP000029409"/>
    </source>
</evidence>
<feature type="domain" description="CobQ/CobB/MinD/ParA nucleotide binding" evidence="8">
    <location>
        <begin position="8"/>
        <end position="194"/>
    </location>
</feature>
<keyword evidence="7" id="KW-0169">Cobalamin biosynthesis</keyword>
<keyword evidence="4 7" id="KW-0067">ATP-binding</keyword>
<comment type="domain">
    <text evidence="7">Comprises of two domains. The C-terminal domain contains the binding site for glutamine and catalyzes the hydrolysis of this substrate to glutamate and ammonia. The N-terminal domain is anticipated to bind ATP and cobyrinate and catalyzes the ultimate synthesis of the diamide product. The ammonia produced via the glutaminase domain is probably translocated to the adjacent domain via a molecular tunnel, where it reacts with an activated intermediate.</text>
</comment>
<dbReference type="InterPro" id="IPR029062">
    <property type="entry name" value="Class_I_gatase-like"/>
</dbReference>
<keyword evidence="6 7" id="KW-0315">Glutamine amidotransferase</keyword>
<comment type="pathway">
    <text evidence="7">Cofactor biosynthesis; adenosylcobalamin biosynthesis; cob(II)yrinate a,c-diamide from sirohydrochlorin (anaerobic route): step 10/10.</text>
</comment>
<dbReference type="STRING" id="44251.PDUR_10150"/>